<comment type="similarity">
    <text evidence="1">Belongs to the WXG100 family.</text>
</comment>
<dbReference type="InterPro" id="IPR036689">
    <property type="entry name" value="ESAT-6-like_sf"/>
</dbReference>
<organism evidence="2 3">
    <name type="scientific">Streptomyces lydicus</name>
    <dbReference type="NCBI Taxonomy" id="47763"/>
    <lineage>
        <taxon>Bacteria</taxon>
        <taxon>Bacillati</taxon>
        <taxon>Actinomycetota</taxon>
        <taxon>Actinomycetes</taxon>
        <taxon>Kitasatosporales</taxon>
        <taxon>Streptomycetaceae</taxon>
        <taxon>Streptomyces</taxon>
    </lineage>
</organism>
<dbReference type="NCBIfam" id="TIGR03930">
    <property type="entry name" value="WXG100_ESAT6"/>
    <property type="match status" value="1"/>
</dbReference>
<accession>A0A3Q9KAJ4</accession>
<proteinExistence type="inferred from homology"/>
<sequence>MAGDENLRVTYGAVEQTAADIERSAKELQAELDKIWGAVKRVSNSWEGEAHQAFQAAERQWNSRASHIQSTLHEVATKIRSGSADYRATDRRAAGFFQ</sequence>
<name>A0A3Q9KAJ4_9ACTN</name>
<evidence type="ECO:0000256" key="1">
    <source>
        <dbReference type="RuleBase" id="RU362001"/>
    </source>
</evidence>
<dbReference type="AlphaFoldDB" id="A0A3Q9KAJ4"/>
<dbReference type="Proteomes" id="UP000275579">
    <property type="component" value="Chromosome"/>
</dbReference>
<reference evidence="2 3" key="1">
    <citation type="submission" date="2018-04" db="EMBL/GenBank/DDBJ databases">
        <title>Complete genome sequences of Streptomyces lydicus strain WYEC and characterization of antagonistic properties of biological control agents.</title>
        <authorList>
            <person name="Mariita R.M."/>
            <person name="Sello J.K."/>
        </authorList>
    </citation>
    <scope>NUCLEOTIDE SEQUENCE [LARGE SCALE GENOMIC DNA]</scope>
    <source>
        <strain evidence="2 3">WYEC 108</strain>
    </source>
</reference>
<dbReference type="RefSeq" id="WP_030986000.1">
    <property type="nucleotide sequence ID" value="NZ_CP029042.1"/>
</dbReference>
<evidence type="ECO:0000313" key="3">
    <source>
        <dbReference type="Proteomes" id="UP000275579"/>
    </source>
</evidence>
<dbReference type="EMBL" id="CP029042">
    <property type="protein sequence ID" value="AZS72619.1"/>
    <property type="molecule type" value="Genomic_DNA"/>
</dbReference>
<dbReference type="Pfam" id="PF06013">
    <property type="entry name" value="WXG100"/>
    <property type="match status" value="1"/>
</dbReference>
<protein>
    <recommendedName>
        <fullName evidence="1">ESAT-6-like protein</fullName>
    </recommendedName>
</protein>
<evidence type="ECO:0000313" key="2">
    <source>
        <dbReference type="EMBL" id="AZS72619.1"/>
    </source>
</evidence>
<gene>
    <name evidence="2" type="ORF">DDE74_18040</name>
</gene>
<dbReference type="Gene3D" id="1.10.287.1060">
    <property type="entry name" value="ESAT-6-like"/>
    <property type="match status" value="1"/>
</dbReference>
<dbReference type="InterPro" id="IPR010310">
    <property type="entry name" value="T7SS_ESAT-6-like"/>
</dbReference>
<dbReference type="SUPFAM" id="SSF140453">
    <property type="entry name" value="EsxAB dimer-like"/>
    <property type="match status" value="1"/>
</dbReference>